<evidence type="ECO:0000313" key="4">
    <source>
        <dbReference type="EMBL" id="KAJ3576097.1"/>
    </source>
</evidence>
<dbReference type="SMART" id="SM00554">
    <property type="entry name" value="FAS1"/>
    <property type="match status" value="1"/>
</dbReference>
<dbReference type="InterPro" id="IPR040200">
    <property type="entry name" value="Mug57-like"/>
</dbReference>
<evidence type="ECO:0000313" key="5">
    <source>
        <dbReference type="Proteomes" id="UP001213000"/>
    </source>
</evidence>
<name>A0AAD5W3T1_9AGAR</name>
<dbReference type="Pfam" id="PF02469">
    <property type="entry name" value="Fasciclin"/>
    <property type="match status" value="1"/>
</dbReference>
<comment type="caution">
    <text evidence="4">The sequence shown here is derived from an EMBL/GenBank/DDBJ whole genome shotgun (WGS) entry which is preliminary data.</text>
</comment>
<dbReference type="PROSITE" id="PS50213">
    <property type="entry name" value="FAS1"/>
    <property type="match status" value="1"/>
</dbReference>
<reference evidence="4" key="1">
    <citation type="submission" date="2022-07" db="EMBL/GenBank/DDBJ databases">
        <title>Genome Sequence of Leucocoprinus birnbaumii.</title>
        <authorList>
            <person name="Buettner E."/>
        </authorList>
    </citation>
    <scope>NUCLEOTIDE SEQUENCE</scope>
    <source>
        <strain evidence="4">VT141</strain>
    </source>
</reference>
<dbReference type="InterPro" id="IPR000782">
    <property type="entry name" value="FAS1_domain"/>
</dbReference>
<dbReference type="AlphaFoldDB" id="A0AAD5W3T1"/>
<protein>
    <recommendedName>
        <fullName evidence="3">FAS1 domain-containing protein</fullName>
    </recommendedName>
</protein>
<evidence type="ECO:0000259" key="3">
    <source>
        <dbReference type="PROSITE" id="PS50213"/>
    </source>
</evidence>
<accession>A0AAD5W3T1</accession>
<evidence type="ECO:0000256" key="1">
    <source>
        <dbReference type="ARBA" id="ARBA00022729"/>
    </source>
</evidence>
<feature type="chain" id="PRO_5041951769" description="FAS1 domain-containing protein" evidence="2">
    <location>
        <begin position="20"/>
        <end position="198"/>
    </location>
</feature>
<dbReference type="EMBL" id="JANIEX010000019">
    <property type="protein sequence ID" value="KAJ3576097.1"/>
    <property type="molecule type" value="Genomic_DNA"/>
</dbReference>
<keyword evidence="5" id="KW-1185">Reference proteome</keyword>
<keyword evidence="1 2" id="KW-0732">Signal</keyword>
<feature type="domain" description="FAS1" evidence="3">
    <location>
        <begin position="41"/>
        <end position="195"/>
    </location>
</feature>
<gene>
    <name evidence="4" type="ORF">NP233_g650</name>
</gene>
<dbReference type="PANTHER" id="PTHR28156">
    <property type="entry name" value="FAS1 DOMAIN-CONTAINING PROTEIN YDR262W"/>
    <property type="match status" value="1"/>
</dbReference>
<evidence type="ECO:0000256" key="2">
    <source>
        <dbReference type="SAM" id="SignalP"/>
    </source>
</evidence>
<dbReference type="SUPFAM" id="SSF82153">
    <property type="entry name" value="FAS1 domain"/>
    <property type="match status" value="1"/>
</dbReference>
<feature type="signal peptide" evidence="2">
    <location>
        <begin position="1"/>
        <end position="19"/>
    </location>
</feature>
<dbReference type="InterPro" id="IPR036378">
    <property type="entry name" value="FAS1_dom_sf"/>
</dbReference>
<dbReference type="Gene3D" id="2.30.180.10">
    <property type="entry name" value="FAS1 domain"/>
    <property type="match status" value="1"/>
</dbReference>
<sequence length="198" mass="22459">MKLQHLSVLLFPFLPFVSASSREQIIMDSIREPFVPKTHAQPTLSDLLTVEQSASIFFSYARELELSKLLDDENSRTTLFVPTNKAVMALERKPHQGQGSYAIADDVEITEEEYETMSKENVERWVSVHIIPEYPISLEDEHQTMLDGKSISFKPISKGDTQKPEWTRVTLDDGARITKMKEASNGVLYLIDTAISPE</sequence>
<dbReference type="PANTHER" id="PTHR28156:SF1">
    <property type="entry name" value="FAS1 DOMAIN-CONTAINING PROTEIN YDR262W"/>
    <property type="match status" value="1"/>
</dbReference>
<organism evidence="4 5">
    <name type="scientific">Leucocoprinus birnbaumii</name>
    <dbReference type="NCBI Taxonomy" id="56174"/>
    <lineage>
        <taxon>Eukaryota</taxon>
        <taxon>Fungi</taxon>
        <taxon>Dikarya</taxon>
        <taxon>Basidiomycota</taxon>
        <taxon>Agaricomycotina</taxon>
        <taxon>Agaricomycetes</taxon>
        <taxon>Agaricomycetidae</taxon>
        <taxon>Agaricales</taxon>
        <taxon>Agaricineae</taxon>
        <taxon>Agaricaceae</taxon>
        <taxon>Leucocoprinus</taxon>
    </lineage>
</organism>
<dbReference type="Proteomes" id="UP001213000">
    <property type="component" value="Unassembled WGS sequence"/>
</dbReference>
<proteinExistence type="predicted"/>